<comment type="caution">
    <text evidence="2">The sequence shown here is derived from an EMBL/GenBank/DDBJ whole genome shotgun (WGS) entry which is preliminary data.</text>
</comment>
<reference evidence="2 3" key="1">
    <citation type="journal article" date="2014" name="Genome Announc.">
        <title>Draft Genome Sequence of Paenibacillus pini JCM 16418T, Isolated from the Rhizosphere of Pine Tree.</title>
        <authorList>
            <person name="Yuki M."/>
            <person name="Oshima K."/>
            <person name="Suda W."/>
            <person name="Oshida Y."/>
            <person name="Kitamura K."/>
            <person name="Iida Y."/>
            <person name="Hattori M."/>
            <person name="Ohkuma M."/>
        </authorList>
    </citation>
    <scope>NUCLEOTIDE SEQUENCE [LARGE SCALE GENOMIC DNA]</scope>
    <source>
        <strain evidence="2 3">JCM 16418</strain>
    </source>
</reference>
<evidence type="ECO:0000313" key="2">
    <source>
        <dbReference type="EMBL" id="GAF10364.1"/>
    </source>
</evidence>
<dbReference type="STRING" id="1236976.JCM16418_4550"/>
<dbReference type="Proteomes" id="UP000019364">
    <property type="component" value="Unassembled WGS sequence"/>
</dbReference>
<protein>
    <submittedName>
        <fullName evidence="2">Uncharacterized protein</fullName>
    </submittedName>
</protein>
<evidence type="ECO:0000313" key="3">
    <source>
        <dbReference type="Proteomes" id="UP000019364"/>
    </source>
</evidence>
<keyword evidence="1" id="KW-0812">Transmembrane</keyword>
<dbReference type="AlphaFoldDB" id="W7Z7K3"/>
<evidence type="ECO:0000256" key="1">
    <source>
        <dbReference type="SAM" id="Phobius"/>
    </source>
</evidence>
<proteinExistence type="predicted"/>
<keyword evidence="1" id="KW-1133">Transmembrane helix</keyword>
<gene>
    <name evidence="2" type="ORF">JCM16418_4550</name>
</gene>
<keyword evidence="3" id="KW-1185">Reference proteome</keyword>
<dbReference type="RefSeq" id="WP_036652686.1">
    <property type="nucleotide sequence ID" value="NZ_BAVZ01000022.1"/>
</dbReference>
<sequence length="66" mass="7306">MILRKALLVALAAIIIMITVLSANLSQVLGMSQDVIIWGDMVLAAILFIVIVMQIRKNGWASRRNQ</sequence>
<feature type="transmembrane region" description="Helical" evidence="1">
    <location>
        <begin position="35"/>
        <end position="55"/>
    </location>
</feature>
<organism evidence="2 3">
    <name type="scientific">Paenibacillus pini JCM 16418</name>
    <dbReference type="NCBI Taxonomy" id="1236976"/>
    <lineage>
        <taxon>Bacteria</taxon>
        <taxon>Bacillati</taxon>
        <taxon>Bacillota</taxon>
        <taxon>Bacilli</taxon>
        <taxon>Bacillales</taxon>
        <taxon>Paenibacillaceae</taxon>
        <taxon>Paenibacillus</taxon>
    </lineage>
</organism>
<name>W7Z7K3_9BACL</name>
<keyword evidence="1" id="KW-0472">Membrane</keyword>
<accession>W7Z7K3</accession>
<dbReference type="EMBL" id="BAVZ01000022">
    <property type="protein sequence ID" value="GAF10364.1"/>
    <property type="molecule type" value="Genomic_DNA"/>
</dbReference>